<dbReference type="InterPro" id="IPR027417">
    <property type="entry name" value="P-loop_NTPase"/>
</dbReference>
<proteinExistence type="predicted"/>
<gene>
    <name evidence="3" type="ordered locus">IALB_0089</name>
</gene>
<dbReference type="Proteomes" id="UP000007394">
    <property type="component" value="Chromosome"/>
</dbReference>
<organism evidence="3 4">
    <name type="scientific">Ignavibacterium album (strain DSM 19864 / JCM 16511 / NBRC 101810 / Mat9-16)</name>
    <dbReference type="NCBI Taxonomy" id="945713"/>
    <lineage>
        <taxon>Bacteria</taxon>
        <taxon>Pseudomonadati</taxon>
        <taxon>Ignavibacteriota</taxon>
        <taxon>Ignavibacteria</taxon>
        <taxon>Ignavibacteriales</taxon>
        <taxon>Ignavibacteriaceae</taxon>
        <taxon>Ignavibacterium</taxon>
    </lineage>
</organism>
<dbReference type="AlphaFoldDB" id="I0AFP6"/>
<evidence type="ECO:0000313" key="3">
    <source>
        <dbReference type="EMBL" id="AFH47803.1"/>
    </source>
</evidence>
<dbReference type="RefSeq" id="WP_014558963.1">
    <property type="nucleotide sequence ID" value="NC_017464.1"/>
</dbReference>
<dbReference type="OrthoDB" id="9768556at2"/>
<evidence type="ECO:0000256" key="1">
    <source>
        <dbReference type="ARBA" id="ARBA00022612"/>
    </source>
</evidence>
<dbReference type="STRING" id="945713.IALB_0089"/>
<sequence length="451" mass="52151">MSKQERKYFLDYQINWLNDNSQIKVWEKSRRIGATYVQAYEDVRDVVLGNVPAVWFSSADESAAKEYILYCAQWAKLFDKGARDLGEQVLESDKSIKTFTIEFTNGKRINALSSNPKAFRSKGGKVVLDEFAFHSDAVALWKAAKPVITWGFPLRILSTHKGKQSLFYKFIESIKSGKLNWSLHTTTIFDAVEQGLVDKIYKRKTTKEEREAWLKEQEENSFDRTTWLEEYCCTPVDEATAFLSYEQIFSIERDGLFDDVILSEAKNLYIGVDIGRKKDLTVIWIAEEVEKFLFTRKVIELERTPFKSQKEILFTYLSLPGFRRACIDATGLGMQLAEEAQDRFGRYRVEPITFTGKVKEELAYNLLRLVEDRQVFIPPDKNIREDLHSVRKITTASNNIRFDVQQSEVSGHADRFWALALCCYAAKSNTGVVFAKSKNKRESYKLIENFI</sequence>
<dbReference type="Gene3D" id="3.40.50.300">
    <property type="entry name" value="P-loop containing nucleotide triphosphate hydrolases"/>
    <property type="match status" value="1"/>
</dbReference>
<keyword evidence="4" id="KW-1185">Reference proteome</keyword>
<dbReference type="KEGG" id="ial:IALB_0089"/>
<dbReference type="Gene3D" id="3.30.420.240">
    <property type="match status" value="1"/>
</dbReference>
<keyword evidence="1" id="KW-1188">Viral release from host cell</keyword>
<dbReference type="Pfam" id="PF03237">
    <property type="entry name" value="Terminase_6N"/>
    <property type="match status" value="1"/>
</dbReference>
<dbReference type="Pfam" id="PF17289">
    <property type="entry name" value="Terminase_6C"/>
    <property type="match status" value="1"/>
</dbReference>
<dbReference type="InterPro" id="IPR035421">
    <property type="entry name" value="Terminase_6C"/>
</dbReference>
<evidence type="ECO:0000313" key="4">
    <source>
        <dbReference type="Proteomes" id="UP000007394"/>
    </source>
</evidence>
<dbReference type="PATRIC" id="fig|945713.3.peg.89"/>
<reference evidence="3 4" key="1">
    <citation type="journal article" date="2012" name="Front. Microbiol.">
        <title>Complete genome of Ignavibacterium album, a metabolically versatile, flagellated, facultative anaerobe from the phylum Chlorobi.</title>
        <authorList>
            <person name="Liu Z."/>
            <person name="Frigaard N.-U."/>
            <person name="Vogl K."/>
            <person name="Iino T."/>
            <person name="Ohkuma M."/>
            <person name="Overmann J."/>
            <person name="Bryant D.A."/>
        </authorList>
    </citation>
    <scope>NUCLEOTIDE SEQUENCE [LARGE SCALE GENOMIC DNA]</scope>
    <source>
        <strain evidence="4">DSM 19864 / JCM 16511 / NBRC 101810 / Mat9-16</strain>
    </source>
</reference>
<dbReference type="HOGENOM" id="CLU_030701_1_0_10"/>
<accession>I0AFP6</accession>
<name>I0AFP6_IGNAJ</name>
<dbReference type="EMBL" id="CP003418">
    <property type="protein sequence ID" value="AFH47803.1"/>
    <property type="molecule type" value="Genomic_DNA"/>
</dbReference>
<protein>
    <submittedName>
        <fullName evidence="3">Mu-like prophage protein GP28</fullName>
    </submittedName>
</protein>
<evidence type="ECO:0000259" key="2">
    <source>
        <dbReference type="Pfam" id="PF17289"/>
    </source>
</evidence>
<dbReference type="eggNOG" id="COG4373">
    <property type="taxonomic scope" value="Bacteria"/>
</dbReference>
<feature type="domain" description="Terminase large subunit gp17-like C-terminal" evidence="2">
    <location>
        <begin position="270"/>
        <end position="420"/>
    </location>
</feature>